<organism evidence="3 4">
    <name type="scientific">Plasmodium malariae</name>
    <dbReference type="NCBI Taxonomy" id="5858"/>
    <lineage>
        <taxon>Eukaryota</taxon>
        <taxon>Sar</taxon>
        <taxon>Alveolata</taxon>
        <taxon>Apicomplexa</taxon>
        <taxon>Aconoidasida</taxon>
        <taxon>Haemosporida</taxon>
        <taxon>Plasmodiidae</taxon>
        <taxon>Plasmodium</taxon>
        <taxon>Plasmodium (Plasmodium)</taxon>
    </lineage>
</organism>
<proteinExistence type="predicted"/>
<feature type="transmembrane region" description="Helical" evidence="2">
    <location>
        <begin position="78"/>
        <end position="98"/>
    </location>
</feature>
<dbReference type="AlphaFoldDB" id="A0A1C3KEH6"/>
<accession>A0A1C3KEH6</accession>
<dbReference type="VEuPathDB" id="PlasmoDB:PmUG01_13019600"/>
<gene>
    <name evidence="3" type="primary">PmlGA01_130012200</name>
    <name evidence="3" type="ORF">PMLGA01_130012200</name>
</gene>
<evidence type="ECO:0000313" key="4">
    <source>
        <dbReference type="Proteomes" id="UP000219799"/>
    </source>
</evidence>
<sequence length="220" mass="25993">MENKKVDKHFIIKMKEHQWRLFEYNMSKWIIENKYILDKEEKKKFYKCANYSIGSGVINASLIYFFCKKNNRYFTPVSRLFLTFSLGIYTSLVVNKIYRRKAYTEILTEKTTMTDKAVEVMNDILNVNNNNKLPSSVTEQREKYSNTTDTNSNNFLENGYIQINTDFKPKGNNDTPLTQDVNESLVKEQMNELDRQNSYLLKESSDSISVSWDEIRRMNG</sequence>
<keyword evidence="2" id="KW-1133">Transmembrane helix</keyword>
<protein>
    <submittedName>
        <fullName evidence="3">Uncharacterized protein</fullName>
    </submittedName>
</protein>
<dbReference type="Proteomes" id="UP000219799">
    <property type="component" value="Chromosome 13"/>
</dbReference>
<dbReference type="EMBL" id="LT594501">
    <property type="protein sequence ID" value="SBT72018.1"/>
    <property type="molecule type" value="Genomic_DNA"/>
</dbReference>
<evidence type="ECO:0000313" key="3">
    <source>
        <dbReference type="EMBL" id="SBT72018.1"/>
    </source>
</evidence>
<feature type="transmembrane region" description="Helical" evidence="2">
    <location>
        <begin position="48"/>
        <end position="66"/>
    </location>
</feature>
<feature type="region of interest" description="Disordered" evidence="1">
    <location>
        <begin position="131"/>
        <end position="155"/>
    </location>
</feature>
<evidence type="ECO:0000256" key="2">
    <source>
        <dbReference type="SAM" id="Phobius"/>
    </source>
</evidence>
<keyword evidence="2" id="KW-0472">Membrane</keyword>
<evidence type="ECO:0000256" key="1">
    <source>
        <dbReference type="SAM" id="MobiDB-lite"/>
    </source>
</evidence>
<feature type="compositionally biased region" description="Polar residues" evidence="1">
    <location>
        <begin position="145"/>
        <end position="155"/>
    </location>
</feature>
<keyword evidence="2" id="KW-0812">Transmembrane</keyword>
<name>A0A1C3KEH6_PLAMA</name>
<reference evidence="3 4" key="1">
    <citation type="submission" date="2016-06" db="EMBL/GenBank/DDBJ databases">
        <authorList>
            <consortium name="Pathogen Informatics"/>
        </authorList>
    </citation>
    <scope>NUCLEOTIDE SEQUENCE [LARGE SCALE GENOMIC DNA]</scope>
    <source>
        <strain evidence="3">PmlGA01</strain>
    </source>
</reference>